<dbReference type="InterPro" id="IPR002641">
    <property type="entry name" value="PNPLA_dom"/>
</dbReference>
<sequence length="282" mass="29733">MSRTSRKSRILVLGGGGVTGIAWELGILAGLRDAGVDLTDADTVVGTSAGSVVGTQITSGTPLETLYARQLRSAEGEVTAKLPLSMLARWIWALTTERDLRRARARIGRLGHAHSVSSLEERRRTISARLPTTEWPDADLWITAVDAHTGERRVFDRGSGVPLVDAVMASCAVPGVWPPALVNGRPHIDGGLHSSCNADLAAGYERVVVLSPTTRTAGPLPSAADDLARIDARTTLITPDDPAQSQMGRNPLDPAFRAAAARAGRAQAPAIAKSVAETWTGD</sequence>
<feature type="active site" description="Proton acceptor" evidence="4">
    <location>
        <position position="189"/>
    </location>
</feature>
<evidence type="ECO:0000256" key="2">
    <source>
        <dbReference type="ARBA" id="ARBA00022963"/>
    </source>
</evidence>
<dbReference type="Pfam" id="PF01734">
    <property type="entry name" value="Patatin"/>
    <property type="match status" value="1"/>
</dbReference>
<feature type="active site" description="Nucleophile" evidence="4">
    <location>
        <position position="48"/>
    </location>
</feature>
<feature type="short sequence motif" description="GXSXG" evidence="4">
    <location>
        <begin position="46"/>
        <end position="50"/>
    </location>
</feature>
<evidence type="ECO:0000256" key="4">
    <source>
        <dbReference type="PROSITE-ProRule" id="PRU01161"/>
    </source>
</evidence>
<dbReference type="AlphaFoldDB" id="A0A853BST8"/>
<keyword evidence="2 4" id="KW-0442">Lipid degradation</keyword>
<comment type="caution">
    <text evidence="6">The sequence shown here is derived from an EMBL/GenBank/DDBJ whole genome shotgun (WGS) entry which is preliminary data.</text>
</comment>
<dbReference type="GO" id="GO:0016042">
    <property type="term" value="P:lipid catabolic process"/>
    <property type="evidence" value="ECO:0007669"/>
    <property type="project" value="UniProtKB-UniRule"/>
</dbReference>
<dbReference type="EMBL" id="JACCFO010000001">
    <property type="protein sequence ID" value="NYI97786.1"/>
    <property type="molecule type" value="Genomic_DNA"/>
</dbReference>
<dbReference type="InterPro" id="IPR050301">
    <property type="entry name" value="NTE"/>
</dbReference>
<name>A0A853BST8_9ACTN</name>
<evidence type="ECO:0000256" key="3">
    <source>
        <dbReference type="ARBA" id="ARBA00023098"/>
    </source>
</evidence>
<keyword evidence="3 4" id="KW-0443">Lipid metabolism</keyword>
<dbReference type="GO" id="GO:0016787">
    <property type="term" value="F:hydrolase activity"/>
    <property type="evidence" value="ECO:0007669"/>
    <property type="project" value="UniProtKB-UniRule"/>
</dbReference>
<keyword evidence="7" id="KW-1185">Reference proteome</keyword>
<dbReference type="RefSeq" id="WP_179769068.1">
    <property type="nucleotide sequence ID" value="NZ_JACCFO010000001.1"/>
</dbReference>
<dbReference type="PROSITE" id="PS51635">
    <property type="entry name" value="PNPLA"/>
    <property type="match status" value="1"/>
</dbReference>
<keyword evidence="1 4" id="KW-0378">Hydrolase</keyword>
<dbReference type="Gene3D" id="3.40.1090.10">
    <property type="entry name" value="Cytosolic phospholipase A2 catalytic domain"/>
    <property type="match status" value="2"/>
</dbReference>
<dbReference type="InterPro" id="IPR016035">
    <property type="entry name" value="Acyl_Trfase/lysoPLipase"/>
</dbReference>
<organism evidence="6 7">
    <name type="scientific">Streptomonospora nanhaiensis</name>
    <dbReference type="NCBI Taxonomy" id="1323731"/>
    <lineage>
        <taxon>Bacteria</taxon>
        <taxon>Bacillati</taxon>
        <taxon>Actinomycetota</taxon>
        <taxon>Actinomycetes</taxon>
        <taxon>Streptosporangiales</taxon>
        <taxon>Nocardiopsidaceae</taxon>
        <taxon>Streptomonospora</taxon>
    </lineage>
</organism>
<dbReference type="Proteomes" id="UP000575985">
    <property type="component" value="Unassembled WGS sequence"/>
</dbReference>
<evidence type="ECO:0000256" key="1">
    <source>
        <dbReference type="ARBA" id="ARBA00022801"/>
    </source>
</evidence>
<evidence type="ECO:0000259" key="5">
    <source>
        <dbReference type="PROSITE" id="PS51635"/>
    </source>
</evidence>
<feature type="domain" description="PNPLA" evidence="5">
    <location>
        <begin position="11"/>
        <end position="203"/>
    </location>
</feature>
<dbReference type="PANTHER" id="PTHR14226">
    <property type="entry name" value="NEUROPATHY TARGET ESTERASE/SWISS CHEESE D.MELANOGASTER"/>
    <property type="match status" value="1"/>
</dbReference>
<feature type="short sequence motif" description="GXGXXG" evidence="4">
    <location>
        <begin position="15"/>
        <end position="20"/>
    </location>
</feature>
<gene>
    <name evidence="6" type="ORF">HNR12_004063</name>
</gene>
<dbReference type="PANTHER" id="PTHR14226:SF57">
    <property type="entry name" value="BLR7027 PROTEIN"/>
    <property type="match status" value="1"/>
</dbReference>
<evidence type="ECO:0000313" key="6">
    <source>
        <dbReference type="EMBL" id="NYI97786.1"/>
    </source>
</evidence>
<proteinExistence type="predicted"/>
<evidence type="ECO:0000313" key="7">
    <source>
        <dbReference type="Proteomes" id="UP000575985"/>
    </source>
</evidence>
<reference evidence="6 7" key="1">
    <citation type="submission" date="2020-07" db="EMBL/GenBank/DDBJ databases">
        <title>Sequencing the genomes of 1000 actinobacteria strains.</title>
        <authorList>
            <person name="Klenk H.-P."/>
        </authorList>
    </citation>
    <scope>NUCLEOTIDE SEQUENCE [LARGE SCALE GENOMIC DNA]</scope>
    <source>
        <strain evidence="6 7">DSM 45927</strain>
    </source>
</reference>
<accession>A0A853BST8</accession>
<feature type="short sequence motif" description="DGA/G" evidence="4">
    <location>
        <begin position="189"/>
        <end position="191"/>
    </location>
</feature>
<dbReference type="SUPFAM" id="SSF52151">
    <property type="entry name" value="FabD/lysophospholipase-like"/>
    <property type="match status" value="1"/>
</dbReference>
<protein>
    <submittedName>
        <fullName evidence="6">NTE family protein</fullName>
    </submittedName>
</protein>